<sequence>MQNAADTGRSGNRNVRAFELVERAVERAQIPGAALGVVQRHGNAQVQVWGLSQREPTPSALTLESLFDLASLTKVLFTLPEVLRASEEGLCDLDDPVRKFIPELSWMRDTGLGERTLRQLLTHTAGLPAWAPLYTWGSEPQLLKMRVLQEDWPLGEHVYSDLGFILLGVVVERLRGVSLRELPLPEGLTFAPDPERSVATERCPWRTRVLRGEVHDENAFALGGVAGHAGLFGTLHGVLGAARGLLEETRPSPAAVSELRREHTPSRALGWQRKHSGWSGGSLCSEQTIGHTGFTGTGCWIDFQRGYAWALLTNDVHPSRHTRSNIQALRRAVGNTLAADWTPGA</sequence>
<organism evidence="3 4">
    <name type="scientific">Deinococcus peraridilitoris (strain DSM 19664 / LMG 22246 / CIP 109416 / KR-200)</name>
    <dbReference type="NCBI Taxonomy" id="937777"/>
    <lineage>
        <taxon>Bacteria</taxon>
        <taxon>Thermotogati</taxon>
        <taxon>Deinococcota</taxon>
        <taxon>Deinococci</taxon>
        <taxon>Deinococcales</taxon>
        <taxon>Deinococcaceae</taxon>
        <taxon>Deinococcus</taxon>
    </lineage>
</organism>
<dbReference type="MEROPS" id="S12.950"/>
<dbReference type="PATRIC" id="fig|937777.3.peg.1783"/>
<dbReference type="SUPFAM" id="SSF56601">
    <property type="entry name" value="beta-lactamase/transpeptidase-like"/>
    <property type="match status" value="1"/>
</dbReference>
<evidence type="ECO:0000313" key="3">
    <source>
        <dbReference type="EMBL" id="AFZ67300.1"/>
    </source>
</evidence>
<keyword evidence="4" id="KW-1185">Reference proteome</keyword>
<dbReference type="InterPro" id="IPR050789">
    <property type="entry name" value="Diverse_Enzym_Activities"/>
</dbReference>
<dbReference type="PANTHER" id="PTHR43283:SF11">
    <property type="entry name" value="BETA-LACTAMASE-RELATED DOMAIN-CONTAINING PROTEIN"/>
    <property type="match status" value="1"/>
</dbReference>
<dbReference type="OrthoDB" id="9770183at2"/>
<feature type="domain" description="Beta-lactamase-related" evidence="2">
    <location>
        <begin position="20"/>
        <end position="328"/>
    </location>
</feature>
<name>L0A2Q6_DEIPD</name>
<dbReference type="HOGENOM" id="CLU_020027_1_1_0"/>
<accession>L0A2Q6</accession>
<dbReference type="InterPro" id="IPR012338">
    <property type="entry name" value="Beta-lactam/transpept-like"/>
</dbReference>
<dbReference type="Proteomes" id="UP000010467">
    <property type="component" value="Chromosome"/>
</dbReference>
<dbReference type="RefSeq" id="WP_015235605.1">
    <property type="nucleotide sequence ID" value="NC_019793.1"/>
</dbReference>
<gene>
    <name evidence="3" type="ordered locus">Deipe_1781</name>
</gene>
<dbReference type="InterPro" id="IPR001466">
    <property type="entry name" value="Beta-lactam-related"/>
</dbReference>
<proteinExistence type="predicted"/>
<reference evidence="4" key="1">
    <citation type="submission" date="2012-03" db="EMBL/GenBank/DDBJ databases">
        <title>Complete sequence of chromosome of Deinococcus peraridilitoris DSM 19664.</title>
        <authorList>
            <person name="Lucas S."/>
            <person name="Copeland A."/>
            <person name="Lapidus A."/>
            <person name="Glavina del Rio T."/>
            <person name="Dalin E."/>
            <person name="Tice H."/>
            <person name="Bruce D."/>
            <person name="Goodwin L."/>
            <person name="Pitluck S."/>
            <person name="Peters L."/>
            <person name="Mikhailova N."/>
            <person name="Lu M."/>
            <person name="Kyrpides N."/>
            <person name="Mavromatis K."/>
            <person name="Ivanova N."/>
            <person name="Brettin T."/>
            <person name="Detter J.C."/>
            <person name="Han C."/>
            <person name="Larimer F."/>
            <person name="Land M."/>
            <person name="Hauser L."/>
            <person name="Markowitz V."/>
            <person name="Cheng J.-F."/>
            <person name="Hugenholtz P."/>
            <person name="Woyke T."/>
            <person name="Wu D."/>
            <person name="Pukall R."/>
            <person name="Steenblock K."/>
            <person name="Brambilla E."/>
            <person name="Klenk H.-P."/>
            <person name="Eisen J.A."/>
        </authorList>
    </citation>
    <scope>NUCLEOTIDE SEQUENCE [LARGE SCALE GENOMIC DNA]</scope>
    <source>
        <strain evidence="4">DSM 19664 / LMG 22246 / CIP 109416 / KR-200</strain>
    </source>
</reference>
<dbReference type="AlphaFoldDB" id="L0A2Q6"/>
<dbReference type="PANTHER" id="PTHR43283">
    <property type="entry name" value="BETA-LACTAMASE-RELATED"/>
    <property type="match status" value="1"/>
</dbReference>
<dbReference type="KEGG" id="dpd:Deipe_1781"/>
<protein>
    <submittedName>
        <fullName evidence="3">Penicillin-binding protein, beta-lactamase class C</fullName>
    </submittedName>
</protein>
<dbReference type="eggNOG" id="COG1680">
    <property type="taxonomic scope" value="Bacteria"/>
</dbReference>
<evidence type="ECO:0000256" key="1">
    <source>
        <dbReference type="ARBA" id="ARBA00022801"/>
    </source>
</evidence>
<evidence type="ECO:0000259" key="2">
    <source>
        <dbReference type="Pfam" id="PF00144"/>
    </source>
</evidence>
<keyword evidence="1" id="KW-0378">Hydrolase</keyword>
<dbReference type="EMBL" id="CP003382">
    <property type="protein sequence ID" value="AFZ67300.1"/>
    <property type="molecule type" value="Genomic_DNA"/>
</dbReference>
<dbReference type="Pfam" id="PF00144">
    <property type="entry name" value="Beta-lactamase"/>
    <property type="match status" value="1"/>
</dbReference>
<evidence type="ECO:0000313" key="4">
    <source>
        <dbReference type="Proteomes" id="UP000010467"/>
    </source>
</evidence>
<dbReference type="Gene3D" id="3.40.710.10">
    <property type="entry name" value="DD-peptidase/beta-lactamase superfamily"/>
    <property type="match status" value="1"/>
</dbReference>
<dbReference type="STRING" id="937777.Deipe_1781"/>
<dbReference type="GO" id="GO:0016787">
    <property type="term" value="F:hydrolase activity"/>
    <property type="evidence" value="ECO:0007669"/>
    <property type="project" value="UniProtKB-KW"/>
</dbReference>